<dbReference type="PRINTS" id="PR00465">
    <property type="entry name" value="EP450IV"/>
</dbReference>
<dbReference type="InterPro" id="IPR036396">
    <property type="entry name" value="Cyt_P450_sf"/>
</dbReference>
<comment type="similarity">
    <text evidence="2 7">Belongs to the cytochrome P450 family.</text>
</comment>
<accession>A0ABR4DCL9</accession>
<evidence type="ECO:0000256" key="7">
    <source>
        <dbReference type="RuleBase" id="RU000461"/>
    </source>
</evidence>
<evidence type="ECO:0000256" key="6">
    <source>
        <dbReference type="ARBA" id="ARBA00023033"/>
    </source>
</evidence>
<evidence type="ECO:0008006" key="11">
    <source>
        <dbReference type="Google" id="ProtNLM"/>
    </source>
</evidence>
<dbReference type="PANTHER" id="PTHR24305:SF232">
    <property type="entry name" value="P450, PUTATIVE (EUROFUNG)-RELATED"/>
    <property type="match status" value="1"/>
</dbReference>
<dbReference type="GeneID" id="98125761"/>
<protein>
    <recommendedName>
        <fullName evidence="11">Cytochrome P450</fullName>
    </recommendedName>
</protein>
<dbReference type="InterPro" id="IPR001128">
    <property type="entry name" value="Cyt_P450"/>
</dbReference>
<dbReference type="CDD" id="cd11060">
    <property type="entry name" value="CYP57A1-like"/>
    <property type="match status" value="1"/>
</dbReference>
<keyword evidence="7" id="KW-0560">Oxidoreductase</keyword>
<dbReference type="InterPro" id="IPR050121">
    <property type="entry name" value="Cytochrome_P450_monoxygenase"/>
</dbReference>
<keyword evidence="4 7" id="KW-0479">Metal-binding</keyword>
<evidence type="ECO:0000313" key="9">
    <source>
        <dbReference type="EMBL" id="KAL2267332.1"/>
    </source>
</evidence>
<keyword evidence="3 7" id="KW-0349">Heme</keyword>
<organism evidence="9 10">
    <name type="scientific">Remersonia thermophila</name>
    <dbReference type="NCBI Taxonomy" id="72144"/>
    <lineage>
        <taxon>Eukaryota</taxon>
        <taxon>Fungi</taxon>
        <taxon>Dikarya</taxon>
        <taxon>Ascomycota</taxon>
        <taxon>Pezizomycotina</taxon>
        <taxon>Sordariomycetes</taxon>
        <taxon>Sordariomycetidae</taxon>
        <taxon>Sordariales</taxon>
        <taxon>Sordariales incertae sedis</taxon>
        <taxon>Remersonia</taxon>
    </lineage>
</organism>
<dbReference type="InterPro" id="IPR002403">
    <property type="entry name" value="Cyt_P450_E_grp-IV"/>
</dbReference>
<dbReference type="PROSITE" id="PS00086">
    <property type="entry name" value="CYTOCHROME_P450"/>
    <property type="match status" value="1"/>
</dbReference>
<keyword evidence="6 7" id="KW-0503">Monooxygenase</keyword>
<comment type="cofactor">
    <cofactor evidence="1">
        <name>heme</name>
        <dbReference type="ChEBI" id="CHEBI:30413"/>
    </cofactor>
</comment>
<evidence type="ECO:0000256" key="3">
    <source>
        <dbReference type="ARBA" id="ARBA00022617"/>
    </source>
</evidence>
<evidence type="ECO:0000256" key="2">
    <source>
        <dbReference type="ARBA" id="ARBA00010617"/>
    </source>
</evidence>
<dbReference type="Proteomes" id="UP001600064">
    <property type="component" value="Unassembled WGS sequence"/>
</dbReference>
<comment type="caution">
    <text evidence="9">The sequence shown here is derived from an EMBL/GenBank/DDBJ whole genome shotgun (WGS) entry which is preliminary data.</text>
</comment>
<evidence type="ECO:0000256" key="5">
    <source>
        <dbReference type="ARBA" id="ARBA00023004"/>
    </source>
</evidence>
<dbReference type="InterPro" id="IPR017972">
    <property type="entry name" value="Cyt_P450_CS"/>
</dbReference>
<dbReference type="SUPFAM" id="SSF48264">
    <property type="entry name" value="Cytochrome P450"/>
    <property type="match status" value="1"/>
</dbReference>
<reference evidence="9 10" key="1">
    <citation type="journal article" date="2024" name="Commun. Biol.">
        <title>Comparative genomic analysis of thermophilic fungi reveals convergent evolutionary adaptations and gene losses.</title>
        <authorList>
            <person name="Steindorff A.S."/>
            <person name="Aguilar-Pontes M.V."/>
            <person name="Robinson A.J."/>
            <person name="Andreopoulos B."/>
            <person name="LaButti K."/>
            <person name="Kuo A."/>
            <person name="Mondo S."/>
            <person name="Riley R."/>
            <person name="Otillar R."/>
            <person name="Haridas S."/>
            <person name="Lipzen A."/>
            <person name="Grimwood J."/>
            <person name="Schmutz J."/>
            <person name="Clum A."/>
            <person name="Reid I.D."/>
            <person name="Moisan M.C."/>
            <person name="Butler G."/>
            <person name="Nguyen T.T.M."/>
            <person name="Dewar K."/>
            <person name="Conant G."/>
            <person name="Drula E."/>
            <person name="Henrissat B."/>
            <person name="Hansel C."/>
            <person name="Singer S."/>
            <person name="Hutchinson M.I."/>
            <person name="de Vries R.P."/>
            <person name="Natvig D.O."/>
            <person name="Powell A.J."/>
            <person name="Tsang A."/>
            <person name="Grigoriev I.V."/>
        </authorList>
    </citation>
    <scope>NUCLEOTIDE SEQUENCE [LARGE SCALE GENOMIC DNA]</scope>
    <source>
        <strain evidence="9 10">ATCC 22073</strain>
    </source>
</reference>
<proteinExistence type="inferred from homology"/>
<dbReference type="PRINTS" id="PR00385">
    <property type="entry name" value="P450"/>
</dbReference>
<dbReference type="EMBL" id="JAZGUE010000004">
    <property type="protein sequence ID" value="KAL2267332.1"/>
    <property type="molecule type" value="Genomic_DNA"/>
</dbReference>
<name>A0ABR4DCL9_9PEZI</name>
<keyword evidence="8" id="KW-1133">Transmembrane helix</keyword>
<dbReference type="PANTHER" id="PTHR24305">
    <property type="entry name" value="CYTOCHROME P450"/>
    <property type="match status" value="1"/>
</dbReference>
<feature type="transmembrane region" description="Helical" evidence="8">
    <location>
        <begin position="15"/>
        <end position="42"/>
    </location>
</feature>
<keyword evidence="8" id="KW-0812">Transmembrane</keyword>
<keyword evidence="5 7" id="KW-0408">Iron</keyword>
<evidence type="ECO:0000256" key="8">
    <source>
        <dbReference type="SAM" id="Phobius"/>
    </source>
</evidence>
<gene>
    <name evidence="9" type="ORF">VTJ83DRAFT_4609</name>
</gene>
<dbReference type="RefSeq" id="XP_070866059.1">
    <property type="nucleotide sequence ID" value="XM_071011117.1"/>
</dbReference>
<sequence length="522" mass="58560">MGVLHAVEDGSPVRALLATAVTAITTHWALILLATLFIRALYRRYASPLRKYPGPFLASVSRLWKVFSTASGRTHLDHIALHRKYGPVVRIAPNEVSVSSPEAARTLLSAGKRFFKTPFYGVFPPPENPDIFTETREDVHAMKKRVANVPYSMAAMQQLSPFIDDTIELFMKKIEEHIAGRKGVFDLGDYLHYFAFDVLGEVAFSRSFGFLAEGRDVDNAIKTIDRSQMYNGIVGQVPELDHLLRRNPLWKFVPWLSTKNALITRMALEEMARRQPFDKDNAGLLRNGDGRRDLMASLIQGHLKDPERFGEGDVFAVAHGAIFAGSDSTASTMQSFFWHILADRRVYSLILAELADAVRTGAIPASGNLTWNQSQGLAYLQACLKEAMRVRPAVGLNITRLVPPEGAELDGHFFPGGTTVACNGWVLHRDQEIFGQDADVFRPERWLEDEEKAKRMERYMFQFGGGSHLCIGRNLALLEINKVVPRLLRDYRFQLAHPDRPLKANASFFVVQSGLEVHVKKA</sequence>
<evidence type="ECO:0000313" key="10">
    <source>
        <dbReference type="Proteomes" id="UP001600064"/>
    </source>
</evidence>
<dbReference type="Gene3D" id="1.10.630.10">
    <property type="entry name" value="Cytochrome P450"/>
    <property type="match status" value="1"/>
</dbReference>
<keyword evidence="8" id="KW-0472">Membrane</keyword>
<keyword evidence="10" id="KW-1185">Reference proteome</keyword>
<evidence type="ECO:0000256" key="4">
    <source>
        <dbReference type="ARBA" id="ARBA00022723"/>
    </source>
</evidence>
<dbReference type="Pfam" id="PF00067">
    <property type="entry name" value="p450"/>
    <property type="match status" value="1"/>
</dbReference>
<evidence type="ECO:0000256" key="1">
    <source>
        <dbReference type="ARBA" id="ARBA00001971"/>
    </source>
</evidence>